<sequence>MARATKHVSAQKFVVQTFTCSLRTTPSKEPDLPRGDHIANVDTVVSPFGGLTLAESAKRESREG</sequence>
<reference evidence="1" key="1">
    <citation type="submission" date="2023-03" db="UniProtKB">
        <authorList>
            <consortium name="EnsemblPlants"/>
        </authorList>
    </citation>
    <scope>IDENTIFICATION</scope>
</reference>
<dbReference type="Gramene" id="MELO3C018753.2.1">
    <property type="protein sequence ID" value="MELO3C018753.2.1"/>
    <property type="gene ID" value="MELO3C018753.2"/>
</dbReference>
<protein>
    <submittedName>
        <fullName evidence="1">Uncharacterized protein</fullName>
    </submittedName>
</protein>
<accession>A0A9I9DI95</accession>
<evidence type="ECO:0000313" key="1">
    <source>
        <dbReference type="EnsemblPlants" id="MELO3C018753.2.1"/>
    </source>
</evidence>
<dbReference type="EnsemblPlants" id="MELO3C018753.2.1">
    <property type="protein sequence ID" value="MELO3C018753.2.1"/>
    <property type="gene ID" value="MELO3C018753.2"/>
</dbReference>
<name>A0A9I9DI95_CUCME</name>
<organism evidence="1">
    <name type="scientific">Cucumis melo</name>
    <name type="common">Muskmelon</name>
    <dbReference type="NCBI Taxonomy" id="3656"/>
    <lineage>
        <taxon>Eukaryota</taxon>
        <taxon>Viridiplantae</taxon>
        <taxon>Streptophyta</taxon>
        <taxon>Embryophyta</taxon>
        <taxon>Tracheophyta</taxon>
        <taxon>Spermatophyta</taxon>
        <taxon>Magnoliopsida</taxon>
        <taxon>eudicotyledons</taxon>
        <taxon>Gunneridae</taxon>
        <taxon>Pentapetalae</taxon>
        <taxon>rosids</taxon>
        <taxon>fabids</taxon>
        <taxon>Cucurbitales</taxon>
        <taxon>Cucurbitaceae</taxon>
        <taxon>Benincaseae</taxon>
        <taxon>Cucumis</taxon>
    </lineage>
</organism>
<proteinExistence type="predicted"/>
<dbReference type="AlphaFoldDB" id="A0A9I9DI95"/>